<feature type="domain" description="Hflx-type G" evidence="8">
    <location>
        <begin position="192"/>
        <end position="361"/>
    </location>
</feature>
<dbReference type="GO" id="GO:0005525">
    <property type="term" value="F:GTP binding"/>
    <property type="evidence" value="ECO:0007669"/>
    <property type="project" value="UniProtKB-UniRule"/>
</dbReference>
<dbReference type="GO" id="GO:0043022">
    <property type="term" value="F:ribosome binding"/>
    <property type="evidence" value="ECO:0007669"/>
    <property type="project" value="TreeGrafter"/>
</dbReference>
<reference evidence="9 10" key="1">
    <citation type="submission" date="2009-08" db="EMBL/GenBank/DDBJ databases">
        <title>The draft genome of Rhodobacter sp. SW2.</title>
        <authorList>
            <consortium name="US DOE Joint Genome Institute (JGI-PGF)"/>
            <person name="Lucas S."/>
            <person name="Copeland A."/>
            <person name="Lapidus A."/>
            <person name="Glavina del Rio T."/>
            <person name="Tice H."/>
            <person name="Bruce D."/>
            <person name="Goodwin L."/>
            <person name="Pitluck S."/>
            <person name="Larimer F."/>
            <person name="Land M.L."/>
            <person name="Hauser L."/>
            <person name="Emerson D."/>
        </authorList>
    </citation>
    <scope>NUCLEOTIDE SEQUENCE [LARGE SCALE GENOMIC DNA]</scope>
    <source>
        <strain evidence="9 10">SW2</strain>
    </source>
</reference>
<dbReference type="GO" id="GO:0005737">
    <property type="term" value="C:cytoplasm"/>
    <property type="evidence" value="ECO:0007669"/>
    <property type="project" value="UniProtKB-SubCell"/>
</dbReference>
<evidence type="ECO:0000256" key="1">
    <source>
        <dbReference type="ARBA" id="ARBA00022723"/>
    </source>
</evidence>
<dbReference type="Pfam" id="PF16360">
    <property type="entry name" value="GTP-bdg_M"/>
    <property type="match status" value="1"/>
</dbReference>
<dbReference type="InterPro" id="IPR045498">
    <property type="entry name" value="HflX_C"/>
</dbReference>
<dbReference type="PROSITE" id="PS51705">
    <property type="entry name" value="G_HFLX"/>
    <property type="match status" value="1"/>
</dbReference>
<dbReference type="EMBL" id="ACYY01000005">
    <property type="protein sequence ID" value="EEW25986.1"/>
    <property type="molecule type" value="Genomic_DNA"/>
</dbReference>
<evidence type="ECO:0000313" key="9">
    <source>
        <dbReference type="EMBL" id="EEW25986.1"/>
    </source>
</evidence>
<dbReference type="GO" id="GO:0003924">
    <property type="term" value="F:GTPase activity"/>
    <property type="evidence" value="ECO:0007669"/>
    <property type="project" value="UniProtKB-UniRule"/>
</dbReference>
<feature type="binding site" evidence="6">
    <location>
        <begin position="339"/>
        <end position="341"/>
    </location>
    <ligand>
        <name>GTP</name>
        <dbReference type="ChEBI" id="CHEBI:37565"/>
    </ligand>
</feature>
<keyword evidence="5" id="KW-0963">Cytoplasm</keyword>
<evidence type="ECO:0000256" key="3">
    <source>
        <dbReference type="ARBA" id="ARBA00022842"/>
    </source>
</evidence>
<keyword evidence="10" id="KW-1185">Reference proteome</keyword>
<evidence type="ECO:0000256" key="5">
    <source>
        <dbReference type="HAMAP-Rule" id="MF_00900"/>
    </source>
</evidence>
<gene>
    <name evidence="5" type="primary">hflX</name>
    <name evidence="9" type="ORF">Rsw2DRAFT_1057</name>
</gene>
<dbReference type="InterPro" id="IPR006073">
    <property type="entry name" value="GTP-bd"/>
</dbReference>
<feature type="binding site" evidence="6">
    <location>
        <begin position="223"/>
        <end position="227"/>
    </location>
    <ligand>
        <name>GTP</name>
        <dbReference type="ChEBI" id="CHEBI:37565"/>
    </ligand>
</feature>
<feature type="binding site" evidence="7">
    <location>
        <position position="205"/>
    </location>
    <ligand>
        <name>Mg(2+)</name>
        <dbReference type="ChEBI" id="CHEBI:18420"/>
    </ligand>
</feature>
<dbReference type="NCBIfam" id="TIGR03156">
    <property type="entry name" value="GTP_HflX"/>
    <property type="match status" value="1"/>
</dbReference>
<dbReference type="InterPro" id="IPR025121">
    <property type="entry name" value="GTPase_HflX_N"/>
</dbReference>
<feature type="binding site" evidence="6">
    <location>
        <begin position="245"/>
        <end position="248"/>
    </location>
    <ligand>
        <name>GTP</name>
        <dbReference type="ChEBI" id="CHEBI:37565"/>
    </ligand>
</feature>
<dbReference type="CDD" id="cd01878">
    <property type="entry name" value="HflX"/>
    <property type="match status" value="1"/>
</dbReference>
<dbReference type="InterPro" id="IPR030394">
    <property type="entry name" value="G_HFLX_dom"/>
</dbReference>
<dbReference type="GO" id="GO:0046872">
    <property type="term" value="F:metal ion binding"/>
    <property type="evidence" value="ECO:0007669"/>
    <property type="project" value="UniProtKB-KW"/>
</dbReference>
<dbReference type="PANTHER" id="PTHR10229:SF0">
    <property type="entry name" value="GTP-BINDING PROTEIN 6-RELATED"/>
    <property type="match status" value="1"/>
</dbReference>
<dbReference type="Proteomes" id="UP000010121">
    <property type="component" value="Unassembled WGS sequence"/>
</dbReference>
<comment type="caution">
    <text evidence="9">The sequence shown here is derived from an EMBL/GenBank/DDBJ whole genome shotgun (WGS) entry which is preliminary data.</text>
</comment>
<dbReference type="HAMAP" id="MF_00900">
    <property type="entry name" value="GTPase_HflX"/>
    <property type="match status" value="1"/>
</dbReference>
<dbReference type="AlphaFoldDB" id="C8RZ29"/>
<dbReference type="Pfam" id="PF19275">
    <property type="entry name" value="HflX_C"/>
    <property type="match status" value="1"/>
</dbReference>
<keyword evidence="3 7" id="KW-0460">Magnesium</keyword>
<dbReference type="InterPro" id="IPR016496">
    <property type="entry name" value="GTPase_HflX"/>
</dbReference>
<dbReference type="Gene3D" id="6.10.250.2860">
    <property type="match status" value="1"/>
</dbReference>
<comment type="subcellular location">
    <subcellularLocation>
        <location evidence="5">Cytoplasm</location>
    </subcellularLocation>
    <text evidence="5">May associate with membranes.</text>
</comment>
<comment type="cofactor">
    <cofactor evidence="7">
        <name>Mg(2+)</name>
        <dbReference type="ChEBI" id="CHEBI:18420"/>
    </cofactor>
</comment>
<evidence type="ECO:0000256" key="6">
    <source>
        <dbReference type="PIRSR" id="PIRSR006809-1"/>
    </source>
</evidence>
<keyword evidence="2 5" id="KW-0547">Nucleotide-binding</keyword>
<keyword evidence="1 7" id="KW-0479">Metal-binding</keyword>
<comment type="similarity">
    <text evidence="5">Belongs to the TRAFAC class OBG-HflX-like GTPase superfamily. HflX GTPase family.</text>
</comment>
<name>C8RZ29_9RHOB</name>
<evidence type="ECO:0000259" key="8">
    <source>
        <dbReference type="PROSITE" id="PS51705"/>
    </source>
</evidence>
<comment type="function">
    <text evidence="5">GTPase that associates with the 50S ribosomal subunit and may have a role during protein synthesis or ribosome biogenesis.</text>
</comment>
<dbReference type="Pfam" id="PF13167">
    <property type="entry name" value="GTP-bdg_N"/>
    <property type="match status" value="1"/>
</dbReference>
<feature type="binding site" evidence="7">
    <location>
        <position position="225"/>
    </location>
    <ligand>
        <name>Mg(2+)</name>
        <dbReference type="ChEBI" id="CHEBI:18420"/>
    </ligand>
</feature>
<dbReference type="PRINTS" id="PR00326">
    <property type="entry name" value="GTP1OBG"/>
</dbReference>
<feature type="binding site" evidence="6">
    <location>
        <begin position="198"/>
        <end position="205"/>
    </location>
    <ligand>
        <name>GTP</name>
        <dbReference type="ChEBI" id="CHEBI:37565"/>
    </ligand>
</feature>
<dbReference type="PIRSF" id="PIRSF006809">
    <property type="entry name" value="GTP-binding_hflX_prd"/>
    <property type="match status" value="1"/>
</dbReference>
<evidence type="ECO:0000313" key="10">
    <source>
        <dbReference type="Proteomes" id="UP000010121"/>
    </source>
</evidence>
<keyword evidence="4 5" id="KW-0342">GTP-binding</keyword>
<comment type="subunit">
    <text evidence="5">Monomer. Associates with the 50S ribosomal subunit.</text>
</comment>
<dbReference type="InterPro" id="IPR042108">
    <property type="entry name" value="GTPase_HflX_N_sf"/>
</dbReference>
<dbReference type="eggNOG" id="COG2262">
    <property type="taxonomic scope" value="Bacteria"/>
</dbReference>
<dbReference type="InterPro" id="IPR032305">
    <property type="entry name" value="GTP-bd_M"/>
</dbReference>
<dbReference type="InterPro" id="IPR027417">
    <property type="entry name" value="P-loop_NTPase"/>
</dbReference>
<evidence type="ECO:0000256" key="7">
    <source>
        <dbReference type="PIRSR" id="PIRSR006809-2"/>
    </source>
</evidence>
<evidence type="ECO:0000256" key="2">
    <source>
        <dbReference type="ARBA" id="ARBA00022741"/>
    </source>
</evidence>
<protein>
    <recommendedName>
        <fullName evidence="5">GTPase HflX</fullName>
    </recommendedName>
    <alternativeName>
        <fullName evidence="5">GTP-binding protein HflX</fullName>
    </alternativeName>
</protein>
<feature type="binding site" evidence="6">
    <location>
        <begin position="312"/>
        <end position="315"/>
    </location>
    <ligand>
        <name>GTP</name>
        <dbReference type="ChEBI" id="CHEBI:37565"/>
    </ligand>
</feature>
<dbReference type="Gene3D" id="3.40.50.300">
    <property type="entry name" value="P-loop containing nucleotide triphosphate hydrolases"/>
    <property type="match status" value="1"/>
</dbReference>
<organism evidence="9 10">
    <name type="scientific">Rhodobacter ferrooxidans</name>
    <dbReference type="NCBI Taxonomy" id="371731"/>
    <lineage>
        <taxon>Bacteria</taxon>
        <taxon>Pseudomonadati</taxon>
        <taxon>Pseudomonadota</taxon>
        <taxon>Alphaproteobacteria</taxon>
        <taxon>Rhodobacterales</taxon>
        <taxon>Rhodobacter group</taxon>
        <taxon>Rhodobacter</taxon>
    </lineage>
</organism>
<dbReference type="SUPFAM" id="SSF52540">
    <property type="entry name" value="P-loop containing nucleoside triphosphate hydrolases"/>
    <property type="match status" value="1"/>
</dbReference>
<evidence type="ECO:0000256" key="4">
    <source>
        <dbReference type="ARBA" id="ARBA00023134"/>
    </source>
</evidence>
<accession>C8RZ29</accession>
<dbReference type="PANTHER" id="PTHR10229">
    <property type="entry name" value="GTP-BINDING PROTEIN HFLX"/>
    <property type="match status" value="1"/>
</dbReference>
<dbReference type="STRING" id="371731.Rsw2DRAFT_1057"/>
<proteinExistence type="inferred from homology"/>
<dbReference type="Gene3D" id="3.40.50.11060">
    <property type="entry name" value="GTPase HflX, N-terminal domain"/>
    <property type="match status" value="1"/>
</dbReference>
<dbReference type="Pfam" id="PF01926">
    <property type="entry name" value="MMR_HSR1"/>
    <property type="match status" value="1"/>
</dbReference>
<sequence>MLHPDLRADRERRLAENGLAEAVALAAALPNLEVVGSEVVRVGRMQPGTLFGSGKVDELKARFAALEVDLVLVDGPVSPVQQRNLEKAWGVKLLDRTGLILEIFADRARTREGVMQVELAALSYQRTRLVRAWTHLERQRGGFGFVGGPGETQIEADRRAIDDQVIRIKRQLEKVVKTRELHRAARRRVPFPLVALVGYTNAGKSTLFNRMTGAEVLAKDMLFATLDPTMRGLVLPSGRKIIISDTVGFISDLPTQLVAAFRATLEEVLEADLILHVRDISHPESAEQAADVAKILAALGVKAATPQIEIWNKLDLVQGAMRDGLVQQAQGRDGVMALSALTGEGLPELLEAISRAFDEAKSDLRLTLPFSEGRRHAWLHAEGVVLAETQTEDGWQIDLRWTARQEQRYREF</sequence>